<dbReference type="SUPFAM" id="SSF52540">
    <property type="entry name" value="P-loop containing nucleoside triphosphate hydrolases"/>
    <property type="match status" value="1"/>
</dbReference>
<dbReference type="SUPFAM" id="SSF48334">
    <property type="entry name" value="DNA repair protein MutS, domain III"/>
    <property type="match status" value="1"/>
</dbReference>
<evidence type="ECO:0000256" key="3">
    <source>
        <dbReference type="ARBA" id="ARBA00022801"/>
    </source>
</evidence>
<dbReference type="PROSITE" id="PS50828">
    <property type="entry name" value="SMR"/>
    <property type="match status" value="1"/>
</dbReference>
<dbReference type="STRING" id="316067.Geob_1751"/>
<organism evidence="9 10">
    <name type="scientific">Geotalea daltonii (strain DSM 22248 / JCM 15807 / FRC-32)</name>
    <name type="common">Geobacter daltonii</name>
    <dbReference type="NCBI Taxonomy" id="316067"/>
    <lineage>
        <taxon>Bacteria</taxon>
        <taxon>Pseudomonadati</taxon>
        <taxon>Thermodesulfobacteriota</taxon>
        <taxon>Desulfuromonadia</taxon>
        <taxon>Geobacterales</taxon>
        <taxon>Geobacteraceae</taxon>
        <taxon>Geotalea</taxon>
    </lineage>
</organism>
<keyword evidence="4 7" id="KW-0067">ATP-binding</keyword>
<dbReference type="InterPro" id="IPR045076">
    <property type="entry name" value="MutS"/>
</dbReference>
<dbReference type="NCBIfam" id="TIGR01069">
    <property type="entry name" value="mutS2"/>
    <property type="match status" value="1"/>
</dbReference>
<comment type="function">
    <text evidence="7">Acts as a ribosome collision sensor, splitting the ribosome into its 2 subunits. Detects stalled/collided 70S ribosomes which it binds and splits by an ATP-hydrolysis driven conformational change. Acts upstream of the ribosome quality control system (RQC), a ribosome-associated complex that mediates the extraction of incompletely synthesized nascent chains from stalled ribosomes and their subsequent degradation. Probably generates substrates for RQC.</text>
</comment>
<keyword evidence="7" id="KW-0540">Nuclease</keyword>
<dbReference type="KEGG" id="geo:Geob_1751"/>
<dbReference type="InterPro" id="IPR000432">
    <property type="entry name" value="DNA_mismatch_repair_MutS_C"/>
</dbReference>
<dbReference type="eggNOG" id="COG1193">
    <property type="taxonomic scope" value="Bacteria"/>
</dbReference>
<comment type="subunit">
    <text evidence="7">Homodimer. Binds to stalled ribosomes, contacting rRNA.</text>
</comment>
<dbReference type="Gene3D" id="3.40.50.300">
    <property type="entry name" value="P-loop containing nucleotide triphosphate hydrolases"/>
    <property type="match status" value="1"/>
</dbReference>
<accession>B9M6P9</accession>
<sequence>MIKKDSLHLLEFEKILSFIAGFANSAPSRKFISEILPFHIRERLETQFGQIEEIRRLAQVRVPLRLSTFEDITPLLEAVRPEGAVLDHHDLAILTPFFQVLSSLAKQLAYRNDIPLIKDLAGNLTGFPHLLDRLETTLDFEGNILDSASPLLQDLRGKKRSLTARIRKRLEEIIREPKIALFLQDEFVTQRGGRWVIPVRMDSKGMVAGVVHDVSNTGETAFMEPLEIISLANELENLGAEIKGEEIRIIRAICQEIRIAADDINVEFQTLVRLDTLNSIARFADQLGANAPFINDGGEIELNGARHPLLMLMRDRGNGHEPVPLNIRLGTPPADDSIMVITGPNAGGKTIAIKTVGLLLAMGLSGIPIPAAPSSSIPLADNLLVDMGDDQSIESSLSTFSAHVANMAEILHKTGKLSIVLLDELGTGTEPGQGAAISCGVLKELQEKGALVIATTHLTDIVAFVHRTPGMTNASMEFDHANLTPLYRLQSGEPGQSHAIDIARRYGMPAKVIDFAERMIGTREADFHALLAELKEKRQRYSELIADLDAREQRAAERERLLSMRLAQAEEAKRQAMGKAFAEARDVVTTVKRETRAILDKARREKSGDSLKKLEKMGGELEKKLREYQEDVSPALQELSVGDTVFVRSLGFDATIARIDEKQQRLRLKVGHREVEVSAGDVALKRGVKMKEEPSRRKAIEEPETSHELRLLGLRVDEALSQLETFLNRASTAGLGEVKIIHGTGTGALMKGVREHLDGHPLVREYRVGDQHEGGNGVTFATMR</sequence>
<keyword evidence="6 7" id="KW-0238">DNA-binding</keyword>
<dbReference type="SMART" id="SM00533">
    <property type="entry name" value="MUTSd"/>
    <property type="match status" value="1"/>
</dbReference>
<gene>
    <name evidence="7" type="primary">mutS2</name>
    <name evidence="9" type="synonym">mutS-2</name>
    <name evidence="7" type="synonym">rqcU</name>
    <name evidence="9" type="ordered locus">Geob_1751</name>
</gene>
<dbReference type="GO" id="GO:0043023">
    <property type="term" value="F:ribosomal large subunit binding"/>
    <property type="evidence" value="ECO:0007669"/>
    <property type="project" value="UniProtKB-UniRule"/>
</dbReference>
<comment type="function">
    <text evidence="7">Endonuclease that is involved in the suppression of homologous recombination and thus may have a key role in the control of bacterial genetic diversity.</text>
</comment>
<dbReference type="SMART" id="SM00463">
    <property type="entry name" value="SMR"/>
    <property type="match status" value="1"/>
</dbReference>
<evidence type="ECO:0000313" key="9">
    <source>
        <dbReference type="EMBL" id="ACM20109.1"/>
    </source>
</evidence>
<dbReference type="Pfam" id="PF01713">
    <property type="entry name" value="Smr"/>
    <property type="match status" value="1"/>
</dbReference>
<dbReference type="AlphaFoldDB" id="B9M6P9"/>
<feature type="binding site" evidence="7">
    <location>
        <begin position="343"/>
        <end position="350"/>
    </location>
    <ligand>
        <name>ATP</name>
        <dbReference type="ChEBI" id="CHEBI:30616"/>
    </ligand>
</feature>
<keyword evidence="3 7" id="KW-0378">Hydrolase</keyword>
<evidence type="ECO:0000256" key="7">
    <source>
        <dbReference type="HAMAP-Rule" id="MF_00092"/>
    </source>
</evidence>
<keyword evidence="5 7" id="KW-0694">RNA-binding</keyword>
<dbReference type="GO" id="GO:0004519">
    <property type="term" value="F:endonuclease activity"/>
    <property type="evidence" value="ECO:0007669"/>
    <property type="project" value="UniProtKB-UniRule"/>
</dbReference>
<dbReference type="InterPro" id="IPR027417">
    <property type="entry name" value="P-loop_NTPase"/>
</dbReference>
<dbReference type="SMART" id="SM00534">
    <property type="entry name" value="MUTSac"/>
    <property type="match status" value="1"/>
</dbReference>
<protein>
    <recommendedName>
        <fullName evidence="7">Endonuclease MutS2</fullName>
        <ecNumber evidence="7">3.1.-.-</ecNumber>
    </recommendedName>
    <alternativeName>
        <fullName evidence="7">Ribosome-associated protein quality control-upstream factor</fullName>
        <shortName evidence="7">RQC-upstream factor</shortName>
        <shortName evidence="7">RqcU</shortName>
        <ecNumber evidence="7">3.6.4.-</ecNumber>
    </alternativeName>
</protein>
<dbReference type="GO" id="GO:0030983">
    <property type="term" value="F:mismatched DNA binding"/>
    <property type="evidence" value="ECO:0007669"/>
    <property type="project" value="InterPro"/>
</dbReference>
<comment type="similarity">
    <text evidence="7">Belongs to the DNA mismatch repair MutS family. MutS2 subfamily.</text>
</comment>
<feature type="domain" description="Smr" evidence="8">
    <location>
        <begin position="711"/>
        <end position="784"/>
    </location>
</feature>
<dbReference type="PIRSF" id="PIRSF005814">
    <property type="entry name" value="MutS_YshD"/>
    <property type="match status" value="1"/>
</dbReference>
<dbReference type="GO" id="GO:0005524">
    <property type="term" value="F:ATP binding"/>
    <property type="evidence" value="ECO:0007669"/>
    <property type="project" value="UniProtKB-UniRule"/>
</dbReference>
<dbReference type="GO" id="GO:0019843">
    <property type="term" value="F:rRNA binding"/>
    <property type="evidence" value="ECO:0007669"/>
    <property type="project" value="UniProtKB-UniRule"/>
</dbReference>
<evidence type="ECO:0000259" key="8">
    <source>
        <dbReference type="PROSITE" id="PS50828"/>
    </source>
</evidence>
<dbReference type="EC" id="3.1.-.-" evidence="7"/>
<evidence type="ECO:0000313" key="10">
    <source>
        <dbReference type="Proteomes" id="UP000007721"/>
    </source>
</evidence>
<dbReference type="InterPro" id="IPR005747">
    <property type="entry name" value="MutS2"/>
</dbReference>
<dbReference type="EC" id="3.6.4.-" evidence="7"/>
<proteinExistence type="inferred from homology"/>
<keyword evidence="2 7" id="KW-0547">Nucleotide-binding</keyword>
<dbReference type="GO" id="GO:0016887">
    <property type="term" value="F:ATP hydrolysis activity"/>
    <property type="evidence" value="ECO:0007669"/>
    <property type="project" value="InterPro"/>
</dbReference>
<dbReference type="RefSeq" id="WP_012646838.1">
    <property type="nucleotide sequence ID" value="NC_011979.1"/>
</dbReference>
<evidence type="ECO:0000256" key="2">
    <source>
        <dbReference type="ARBA" id="ARBA00022741"/>
    </source>
</evidence>
<dbReference type="GO" id="GO:0045910">
    <property type="term" value="P:negative regulation of DNA recombination"/>
    <property type="evidence" value="ECO:0007669"/>
    <property type="project" value="InterPro"/>
</dbReference>
<evidence type="ECO:0000256" key="5">
    <source>
        <dbReference type="ARBA" id="ARBA00022884"/>
    </source>
</evidence>
<dbReference type="HAMAP" id="MF_00092">
    <property type="entry name" value="MutS2"/>
    <property type="match status" value="1"/>
</dbReference>
<dbReference type="InterPro" id="IPR007696">
    <property type="entry name" value="DNA_mismatch_repair_MutS_core"/>
</dbReference>
<dbReference type="Proteomes" id="UP000007721">
    <property type="component" value="Chromosome"/>
</dbReference>
<dbReference type="InterPro" id="IPR036063">
    <property type="entry name" value="Smr_dom_sf"/>
</dbReference>
<dbReference type="PANTHER" id="PTHR48466">
    <property type="entry name" value="OS10G0509000 PROTEIN-RELATED"/>
    <property type="match status" value="1"/>
</dbReference>
<dbReference type="GO" id="GO:0072344">
    <property type="term" value="P:rescue of stalled ribosome"/>
    <property type="evidence" value="ECO:0007669"/>
    <property type="project" value="UniProtKB-UniRule"/>
</dbReference>
<evidence type="ECO:0000256" key="6">
    <source>
        <dbReference type="ARBA" id="ARBA00023125"/>
    </source>
</evidence>
<reference evidence="9 10" key="1">
    <citation type="submission" date="2009-01" db="EMBL/GenBank/DDBJ databases">
        <title>Complete sequence of Geobacter sp. FRC-32.</title>
        <authorList>
            <consortium name="US DOE Joint Genome Institute"/>
            <person name="Lucas S."/>
            <person name="Copeland A."/>
            <person name="Lapidus A."/>
            <person name="Glavina del Rio T."/>
            <person name="Dalin E."/>
            <person name="Tice H."/>
            <person name="Bruce D."/>
            <person name="Goodwin L."/>
            <person name="Pitluck S."/>
            <person name="Saunders E."/>
            <person name="Brettin T."/>
            <person name="Detter J.C."/>
            <person name="Han C."/>
            <person name="Larimer F."/>
            <person name="Land M."/>
            <person name="Hauser L."/>
            <person name="Kyrpides N."/>
            <person name="Ovchinnikova G."/>
            <person name="Kostka J."/>
            <person name="Richardson P."/>
        </authorList>
    </citation>
    <scope>NUCLEOTIDE SEQUENCE [LARGE SCALE GENOMIC DNA]</scope>
    <source>
        <strain evidence="10">DSM 22248 / JCM 15807 / FRC-32</strain>
    </source>
</reference>
<dbReference type="HOGENOM" id="CLU_011252_2_1_7"/>
<dbReference type="PANTHER" id="PTHR48466:SF2">
    <property type="entry name" value="OS10G0509000 PROTEIN"/>
    <property type="match status" value="1"/>
</dbReference>
<keyword evidence="1 7" id="KW-0699">rRNA-binding</keyword>
<evidence type="ECO:0000256" key="1">
    <source>
        <dbReference type="ARBA" id="ARBA00022730"/>
    </source>
</evidence>
<dbReference type="Pfam" id="PF00488">
    <property type="entry name" value="MutS_V"/>
    <property type="match status" value="1"/>
</dbReference>
<dbReference type="GO" id="GO:0140664">
    <property type="term" value="F:ATP-dependent DNA damage sensor activity"/>
    <property type="evidence" value="ECO:0007669"/>
    <property type="project" value="InterPro"/>
</dbReference>
<dbReference type="GO" id="GO:0006298">
    <property type="term" value="P:mismatch repair"/>
    <property type="evidence" value="ECO:0007669"/>
    <property type="project" value="InterPro"/>
</dbReference>
<name>B9M6P9_GEODF</name>
<keyword evidence="7 9" id="KW-0255">Endonuclease</keyword>
<dbReference type="OrthoDB" id="9808166at2"/>
<dbReference type="InterPro" id="IPR036187">
    <property type="entry name" value="DNA_mismatch_repair_MutS_sf"/>
</dbReference>
<dbReference type="EMBL" id="CP001390">
    <property type="protein sequence ID" value="ACM20109.1"/>
    <property type="molecule type" value="Genomic_DNA"/>
</dbReference>
<dbReference type="InterPro" id="IPR002625">
    <property type="entry name" value="Smr_dom"/>
</dbReference>
<dbReference type="FunFam" id="3.40.50.300:FF:000830">
    <property type="entry name" value="Endonuclease MutS2"/>
    <property type="match status" value="1"/>
</dbReference>
<dbReference type="Gene3D" id="3.30.1370.110">
    <property type="match status" value="1"/>
</dbReference>
<keyword evidence="10" id="KW-1185">Reference proteome</keyword>
<evidence type="ECO:0000256" key="4">
    <source>
        <dbReference type="ARBA" id="ARBA00022840"/>
    </source>
</evidence>
<dbReference type="SUPFAM" id="SSF160443">
    <property type="entry name" value="SMR domain-like"/>
    <property type="match status" value="1"/>
</dbReference>